<feature type="transmembrane region" description="Helical" evidence="2">
    <location>
        <begin position="66"/>
        <end position="85"/>
    </location>
</feature>
<feature type="compositionally biased region" description="Basic and acidic residues" evidence="1">
    <location>
        <begin position="147"/>
        <end position="160"/>
    </location>
</feature>
<keyword evidence="2" id="KW-0472">Membrane</keyword>
<keyword evidence="4" id="KW-1185">Reference proteome</keyword>
<keyword evidence="2" id="KW-0812">Transmembrane</keyword>
<protein>
    <recommendedName>
        <fullName evidence="5">DUF4383 domain-containing protein</fullName>
    </recommendedName>
</protein>
<dbReference type="EMBL" id="JACCFJ010000001">
    <property type="protein sequence ID" value="NYI85654.1"/>
    <property type="molecule type" value="Genomic_DNA"/>
</dbReference>
<evidence type="ECO:0008006" key="5">
    <source>
        <dbReference type="Google" id="ProtNLM"/>
    </source>
</evidence>
<reference evidence="3 4" key="1">
    <citation type="submission" date="2020-07" db="EMBL/GenBank/DDBJ databases">
        <title>Sequencing the genomes of 1000 actinobacteria strains.</title>
        <authorList>
            <person name="Klenk H.-P."/>
        </authorList>
    </citation>
    <scope>NUCLEOTIDE SEQUENCE [LARGE SCALE GENOMIC DNA]</scope>
    <source>
        <strain evidence="3 4">DSM 44065</strain>
    </source>
</reference>
<proteinExistence type="predicted"/>
<gene>
    <name evidence="3" type="ORF">HNR68_004284</name>
</gene>
<evidence type="ECO:0000256" key="2">
    <source>
        <dbReference type="SAM" id="Phobius"/>
    </source>
</evidence>
<feature type="transmembrane region" description="Helical" evidence="2">
    <location>
        <begin position="91"/>
        <end position="116"/>
    </location>
</feature>
<organism evidence="3 4">
    <name type="scientific">Saccharopolyspora hordei</name>
    <dbReference type="NCBI Taxonomy" id="1838"/>
    <lineage>
        <taxon>Bacteria</taxon>
        <taxon>Bacillati</taxon>
        <taxon>Actinomycetota</taxon>
        <taxon>Actinomycetes</taxon>
        <taxon>Pseudonocardiales</taxon>
        <taxon>Pseudonocardiaceae</taxon>
        <taxon>Saccharopolyspora</taxon>
    </lineage>
</organism>
<feature type="region of interest" description="Disordered" evidence="1">
    <location>
        <begin position="126"/>
        <end position="201"/>
    </location>
</feature>
<dbReference type="AlphaFoldDB" id="A0A853ALP4"/>
<dbReference type="RefSeq" id="WP_179723526.1">
    <property type="nucleotide sequence ID" value="NZ_BAABFH010000001.1"/>
</dbReference>
<sequence length="201" mass="21402">MAVPNRVQVTHRLGSAVLGVLLVAFAVVGGLSGPAPTMSTAVAIATGVAGLVLFGTALASSTIASTASIALGVLFLVVGLLHLAVQHTSWNVLGFVLSTTLFCTIAGLVMFLFGFYGRVSGGLPPDNPYRRSHPIRTQRPGPDEQVQADRADEREQRMVDAEVSMAEGTATPEQHRAVQQERARKRAEDQRGAERRTDDEQ</sequence>
<feature type="transmembrane region" description="Helical" evidence="2">
    <location>
        <begin position="12"/>
        <end position="32"/>
    </location>
</feature>
<feature type="transmembrane region" description="Helical" evidence="2">
    <location>
        <begin position="38"/>
        <end position="59"/>
    </location>
</feature>
<feature type="compositionally biased region" description="Basic and acidic residues" evidence="1">
    <location>
        <begin position="173"/>
        <end position="201"/>
    </location>
</feature>
<name>A0A853ALP4_9PSEU</name>
<comment type="caution">
    <text evidence="3">The sequence shown here is derived from an EMBL/GenBank/DDBJ whole genome shotgun (WGS) entry which is preliminary data.</text>
</comment>
<evidence type="ECO:0000313" key="4">
    <source>
        <dbReference type="Proteomes" id="UP000587002"/>
    </source>
</evidence>
<evidence type="ECO:0000256" key="1">
    <source>
        <dbReference type="SAM" id="MobiDB-lite"/>
    </source>
</evidence>
<accession>A0A853ALP4</accession>
<evidence type="ECO:0000313" key="3">
    <source>
        <dbReference type="EMBL" id="NYI85654.1"/>
    </source>
</evidence>
<dbReference type="Proteomes" id="UP000587002">
    <property type="component" value="Unassembled WGS sequence"/>
</dbReference>
<keyword evidence="2" id="KW-1133">Transmembrane helix</keyword>